<proteinExistence type="inferred from homology"/>
<dbReference type="InterPro" id="IPR036388">
    <property type="entry name" value="WH-like_DNA-bd_sf"/>
</dbReference>
<dbReference type="PANTHER" id="PTHR30419">
    <property type="entry name" value="HTH-TYPE TRANSCRIPTIONAL REGULATOR YBHD"/>
    <property type="match status" value="1"/>
</dbReference>
<evidence type="ECO:0000313" key="7">
    <source>
        <dbReference type="Proteomes" id="UP000606172"/>
    </source>
</evidence>
<dbReference type="EMBL" id="BOOW01000036">
    <property type="protein sequence ID" value="GII95551.1"/>
    <property type="molecule type" value="Genomic_DNA"/>
</dbReference>
<evidence type="ECO:0000256" key="3">
    <source>
        <dbReference type="ARBA" id="ARBA00023125"/>
    </source>
</evidence>
<protein>
    <submittedName>
        <fullName evidence="6">Transcriptional regulator</fullName>
    </submittedName>
</protein>
<dbReference type="InterPro" id="IPR036390">
    <property type="entry name" value="WH_DNA-bd_sf"/>
</dbReference>
<dbReference type="FunFam" id="1.10.10.10:FF:000001">
    <property type="entry name" value="LysR family transcriptional regulator"/>
    <property type="match status" value="1"/>
</dbReference>
<dbReference type="GO" id="GO:0005829">
    <property type="term" value="C:cytosol"/>
    <property type="evidence" value="ECO:0007669"/>
    <property type="project" value="TreeGrafter"/>
</dbReference>
<dbReference type="Gene3D" id="3.40.190.290">
    <property type="match status" value="1"/>
</dbReference>
<reference evidence="6" key="1">
    <citation type="submission" date="2021-01" db="EMBL/GenBank/DDBJ databases">
        <title>Whole genome shotgun sequence of Sinosporangium siamense NBRC 109515.</title>
        <authorList>
            <person name="Komaki H."/>
            <person name="Tamura T."/>
        </authorList>
    </citation>
    <scope>NUCLEOTIDE SEQUENCE</scope>
    <source>
        <strain evidence="6">NBRC 109515</strain>
    </source>
</reference>
<dbReference type="GO" id="GO:0003700">
    <property type="term" value="F:DNA-binding transcription factor activity"/>
    <property type="evidence" value="ECO:0007669"/>
    <property type="project" value="InterPro"/>
</dbReference>
<keyword evidence="2" id="KW-0805">Transcription regulation</keyword>
<accession>A0A919V9Q0</accession>
<dbReference type="InterPro" id="IPR005119">
    <property type="entry name" value="LysR_subst-bd"/>
</dbReference>
<evidence type="ECO:0000313" key="6">
    <source>
        <dbReference type="EMBL" id="GII95551.1"/>
    </source>
</evidence>
<keyword evidence="7" id="KW-1185">Reference proteome</keyword>
<dbReference type="AlphaFoldDB" id="A0A919V9Q0"/>
<dbReference type="Proteomes" id="UP000606172">
    <property type="component" value="Unassembled WGS sequence"/>
</dbReference>
<dbReference type="PANTHER" id="PTHR30419:SF31">
    <property type="entry name" value="BLR3139 PROTEIN"/>
    <property type="match status" value="1"/>
</dbReference>
<name>A0A919V9Q0_9ACTN</name>
<dbReference type="SUPFAM" id="SSF46785">
    <property type="entry name" value="Winged helix' DNA-binding domain"/>
    <property type="match status" value="1"/>
</dbReference>
<sequence length="308" mass="33363">MELRQVEHFVAVAQELNFSRAAERLHLGQSAVSSSIRALERDLNTVLFIRDSRTVQLTQAGRVFLPAARRLLATAREALDDVSSVSGLLTGTIRIGIIQTLEGIDIPGALADLRKRHPGLSVHLRDEQPHTMLTDVAKGRLDLAVVPANGDEVPGVQLQPLHREDFVLITSPTHRLADRVTVDLDELADEVWVEFLKGSTLRQVNDEVLGTSRTVVADLGQMALLVSLVQADVGIAIVPRCVAENAGMPTIGIRQAFPPREILLAHPAGPISASASAVIEAFLSAKRRRSARTRTRLNPAPENPDSGT</sequence>
<evidence type="ECO:0000259" key="5">
    <source>
        <dbReference type="PROSITE" id="PS50931"/>
    </source>
</evidence>
<comment type="caution">
    <text evidence="6">The sequence shown here is derived from an EMBL/GenBank/DDBJ whole genome shotgun (WGS) entry which is preliminary data.</text>
</comment>
<evidence type="ECO:0000256" key="1">
    <source>
        <dbReference type="ARBA" id="ARBA00009437"/>
    </source>
</evidence>
<keyword evidence="4" id="KW-0804">Transcription</keyword>
<feature type="domain" description="HTH lysR-type" evidence="5">
    <location>
        <begin position="1"/>
        <end position="58"/>
    </location>
</feature>
<keyword evidence="3" id="KW-0238">DNA-binding</keyword>
<dbReference type="InterPro" id="IPR050950">
    <property type="entry name" value="HTH-type_LysR_regulators"/>
</dbReference>
<dbReference type="InterPro" id="IPR000847">
    <property type="entry name" value="LysR_HTH_N"/>
</dbReference>
<dbReference type="PRINTS" id="PR00039">
    <property type="entry name" value="HTHLYSR"/>
</dbReference>
<organism evidence="6 7">
    <name type="scientific">Sinosporangium siamense</name>
    <dbReference type="NCBI Taxonomy" id="1367973"/>
    <lineage>
        <taxon>Bacteria</taxon>
        <taxon>Bacillati</taxon>
        <taxon>Actinomycetota</taxon>
        <taxon>Actinomycetes</taxon>
        <taxon>Streptosporangiales</taxon>
        <taxon>Streptosporangiaceae</taxon>
        <taxon>Sinosporangium</taxon>
    </lineage>
</organism>
<dbReference type="Gene3D" id="1.10.10.10">
    <property type="entry name" value="Winged helix-like DNA-binding domain superfamily/Winged helix DNA-binding domain"/>
    <property type="match status" value="1"/>
</dbReference>
<evidence type="ECO:0000256" key="2">
    <source>
        <dbReference type="ARBA" id="ARBA00023015"/>
    </source>
</evidence>
<dbReference type="SUPFAM" id="SSF53850">
    <property type="entry name" value="Periplasmic binding protein-like II"/>
    <property type="match status" value="1"/>
</dbReference>
<dbReference type="PROSITE" id="PS50931">
    <property type="entry name" value="HTH_LYSR"/>
    <property type="match status" value="1"/>
</dbReference>
<evidence type="ECO:0000256" key="4">
    <source>
        <dbReference type="ARBA" id="ARBA00023163"/>
    </source>
</evidence>
<dbReference type="GO" id="GO:0003677">
    <property type="term" value="F:DNA binding"/>
    <property type="evidence" value="ECO:0007669"/>
    <property type="project" value="UniProtKB-KW"/>
</dbReference>
<dbReference type="Pfam" id="PF03466">
    <property type="entry name" value="LysR_substrate"/>
    <property type="match status" value="1"/>
</dbReference>
<dbReference type="Pfam" id="PF00126">
    <property type="entry name" value="HTH_1"/>
    <property type="match status" value="1"/>
</dbReference>
<gene>
    <name evidence="6" type="ORF">Ssi02_57820</name>
</gene>
<dbReference type="RefSeq" id="WP_204030600.1">
    <property type="nucleotide sequence ID" value="NZ_BOOW01000036.1"/>
</dbReference>
<comment type="similarity">
    <text evidence="1">Belongs to the LysR transcriptional regulatory family.</text>
</comment>